<gene>
    <name evidence="7" type="ORF">ISP11_22570</name>
</gene>
<dbReference type="Gene3D" id="2.60.40.1090">
    <property type="entry name" value="Fimbrial-type adhesion domain"/>
    <property type="match status" value="1"/>
</dbReference>
<accession>A0ABD4KI08</accession>
<protein>
    <submittedName>
        <fullName evidence="7">Type 1 fimbrial protein</fullName>
    </submittedName>
</protein>
<dbReference type="Proteomes" id="UP000628560">
    <property type="component" value="Unassembled WGS sequence"/>
</dbReference>
<dbReference type="AlphaFoldDB" id="A0ABD4KI08"/>
<comment type="caution">
    <text evidence="7">The sequence shown here is derived from an EMBL/GenBank/DDBJ whole genome shotgun (WGS) entry which is preliminary data.</text>
</comment>
<evidence type="ECO:0000256" key="5">
    <source>
        <dbReference type="SAM" id="SignalP"/>
    </source>
</evidence>
<dbReference type="InterPro" id="IPR000259">
    <property type="entry name" value="Adhesion_dom_fimbrial"/>
</dbReference>
<dbReference type="InterPro" id="IPR036937">
    <property type="entry name" value="Adhesion_dom_fimbrial_sf"/>
</dbReference>
<evidence type="ECO:0000256" key="2">
    <source>
        <dbReference type="ARBA" id="ARBA00006671"/>
    </source>
</evidence>
<evidence type="ECO:0000259" key="6">
    <source>
        <dbReference type="Pfam" id="PF00419"/>
    </source>
</evidence>
<keyword evidence="3 5" id="KW-0732">Signal</keyword>
<proteinExistence type="inferred from homology"/>
<evidence type="ECO:0000256" key="1">
    <source>
        <dbReference type="ARBA" id="ARBA00004561"/>
    </source>
</evidence>
<feature type="signal peptide" evidence="5">
    <location>
        <begin position="1"/>
        <end position="24"/>
    </location>
</feature>
<dbReference type="InterPro" id="IPR050263">
    <property type="entry name" value="Bact_Fimbrial_Adh_Pro"/>
</dbReference>
<dbReference type="SUPFAM" id="SSF49401">
    <property type="entry name" value="Bacterial adhesins"/>
    <property type="match status" value="1"/>
</dbReference>
<dbReference type="Pfam" id="PF00419">
    <property type="entry name" value="Fimbrial"/>
    <property type="match status" value="1"/>
</dbReference>
<evidence type="ECO:0000256" key="4">
    <source>
        <dbReference type="ARBA" id="ARBA00023263"/>
    </source>
</evidence>
<reference evidence="7 8" key="1">
    <citation type="submission" date="2020-11" db="EMBL/GenBank/DDBJ databases">
        <title>Identification of Lelliottia nimipressuralis from Wound Infection by Whole Genome-Based Bacterial Identification.</title>
        <authorList>
            <person name="Navarathna D.H."/>
            <person name="Choi H."/>
            <person name="Jinadatha C."/>
            <person name="Chatterjee P."/>
            <person name="Hwang M."/>
        </authorList>
    </citation>
    <scope>NUCLEOTIDE SEQUENCE [LARGE SCALE GENOMIC DNA]</scope>
    <source>
        <strain evidence="7 8">DN2020</strain>
    </source>
</reference>
<comment type="similarity">
    <text evidence="2">Belongs to the fimbrial protein family.</text>
</comment>
<comment type="subcellular location">
    <subcellularLocation>
        <location evidence="1">Fimbrium</location>
    </subcellularLocation>
</comment>
<dbReference type="PANTHER" id="PTHR33420:SF3">
    <property type="entry name" value="FIMBRIAL SUBUNIT ELFA"/>
    <property type="match status" value="1"/>
</dbReference>
<dbReference type="RefSeq" id="WP_194514447.1">
    <property type="nucleotide sequence ID" value="NZ_JADIXP010000024.1"/>
</dbReference>
<dbReference type="EMBL" id="JADIXP010000024">
    <property type="protein sequence ID" value="MBF4180645.1"/>
    <property type="molecule type" value="Genomic_DNA"/>
</dbReference>
<organism evidence="7 8">
    <name type="scientific">Lelliottia nimipressuralis</name>
    <dbReference type="NCBI Taxonomy" id="69220"/>
    <lineage>
        <taxon>Bacteria</taxon>
        <taxon>Pseudomonadati</taxon>
        <taxon>Pseudomonadota</taxon>
        <taxon>Gammaproteobacteria</taxon>
        <taxon>Enterobacterales</taxon>
        <taxon>Enterobacteriaceae</taxon>
        <taxon>Lelliottia</taxon>
    </lineage>
</organism>
<keyword evidence="4" id="KW-0281">Fimbrium</keyword>
<feature type="chain" id="PRO_5044819552" evidence="5">
    <location>
        <begin position="25"/>
        <end position="176"/>
    </location>
</feature>
<dbReference type="PANTHER" id="PTHR33420">
    <property type="entry name" value="FIMBRIAL SUBUNIT ELFA-RELATED"/>
    <property type="match status" value="1"/>
</dbReference>
<dbReference type="InterPro" id="IPR008966">
    <property type="entry name" value="Adhesion_dom_sf"/>
</dbReference>
<evidence type="ECO:0000256" key="3">
    <source>
        <dbReference type="ARBA" id="ARBA00022729"/>
    </source>
</evidence>
<sequence length="176" mass="17890">MKKTLLAVALSSVAVIGMMNVANASDGTIHFTGNITDQTCTVDSASKDLTVALGNVAASSFTAAGDKSSPTKFELKLTDCPESVASVAVKYDGVADSINSSLLKLDDATDMATNVGIEISDVNGTAVPVATASMDYPVDATSGSANLDFSARYVSTAAAVTTGPANSTSQFTLNYK</sequence>
<name>A0ABD4KI08_9ENTR</name>
<evidence type="ECO:0000313" key="7">
    <source>
        <dbReference type="EMBL" id="MBF4180645.1"/>
    </source>
</evidence>
<dbReference type="GO" id="GO:0009289">
    <property type="term" value="C:pilus"/>
    <property type="evidence" value="ECO:0007669"/>
    <property type="project" value="UniProtKB-SubCell"/>
</dbReference>
<evidence type="ECO:0000313" key="8">
    <source>
        <dbReference type="Proteomes" id="UP000628560"/>
    </source>
</evidence>
<feature type="domain" description="Fimbrial-type adhesion" evidence="6">
    <location>
        <begin position="29"/>
        <end position="176"/>
    </location>
</feature>